<keyword evidence="5" id="KW-0547">Nucleotide-binding</keyword>
<evidence type="ECO:0000313" key="12">
    <source>
        <dbReference type="EMBL" id="TDY72335.1"/>
    </source>
</evidence>
<accession>A0A4R8MZ68</accession>
<evidence type="ECO:0000313" key="13">
    <source>
        <dbReference type="Proteomes" id="UP000294684"/>
    </source>
</evidence>
<dbReference type="InterPro" id="IPR005467">
    <property type="entry name" value="His_kinase_dom"/>
</dbReference>
<dbReference type="InterPro" id="IPR036890">
    <property type="entry name" value="HATPase_C_sf"/>
</dbReference>
<dbReference type="AlphaFoldDB" id="A0A4R8MZ68"/>
<dbReference type="SUPFAM" id="SSF55874">
    <property type="entry name" value="ATPase domain of HSP90 chaperone/DNA topoisomerase II/histidine kinase"/>
    <property type="match status" value="1"/>
</dbReference>
<dbReference type="EMBL" id="SORO01000001">
    <property type="protein sequence ID" value="TDY72335.1"/>
    <property type="molecule type" value="Genomic_DNA"/>
</dbReference>
<evidence type="ECO:0000256" key="8">
    <source>
        <dbReference type="ARBA" id="ARBA00023012"/>
    </source>
</evidence>
<evidence type="ECO:0000259" key="10">
    <source>
        <dbReference type="PROSITE" id="PS50109"/>
    </source>
</evidence>
<reference evidence="12 13" key="1">
    <citation type="submission" date="2019-03" db="EMBL/GenBank/DDBJ databases">
        <title>Genomic Encyclopedia of Archaeal and Bacterial Type Strains, Phase II (KMG-II): from individual species to whole genera.</title>
        <authorList>
            <person name="Goeker M."/>
        </authorList>
    </citation>
    <scope>NUCLEOTIDE SEQUENCE [LARGE SCALE GENOMIC DNA]</scope>
    <source>
        <strain evidence="12 13">DSM 21537</strain>
    </source>
</reference>
<dbReference type="PANTHER" id="PTHR43065:SF10">
    <property type="entry name" value="PEROXIDE STRESS-ACTIVATED HISTIDINE KINASE MAK3"/>
    <property type="match status" value="1"/>
</dbReference>
<feature type="transmembrane region" description="Helical" evidence="9">
    <location>
        <begin position="98"/>
        <end position="116"/>
    </location>
</feature>
<evidence type="ECO:0000256" key="4">
    <source>
        <dbReference type="ARBA" id="ARBA00022679"/>
    </source>
</evidence>
<dbReference type="SUPFAM" id="SSF55785">
    <property type="entry name" value="PYP-like sensor domain (PAS domain)"/>
    <property type="match status" value="2"/>
</dbReference>
<dbReference type="Gene3D" id="1.10.287.130">
    <property type="match status" value="1"/>
</dbReference>
<dbReference type="SMART" id="SM00388">
    <property type="entry name" value="HisKA"/>
    <property type="match status" value="1"/>
</dbReference>
<dbReference type="InterPro" id="IPR035965">
    <property type="entry name" value="PAS-like_dom_sf"/>
</dbReference>
<comment type="catalytic activity">
    <reaction evidence="1">
        <text>ATP + protein L-histidine = ADP + protein N-phospho-L-histidine.</text>
        <dbReference type="EC" id="2.7.13.3"/>
    </reaction>
</comment>
<proteinExistence type="predicted"/>
<dbReference type="InterPro" id="IPR013655">
    <property type="entry name" value="PAS_fold_3"/>
</dbReference>
<gene>
    <name evidence="12" type="ORF">CLV96_1326</name>
</gene>
<dbReference type="InterPro" id="IPR036097">
    <property type="entry name" value="HisK_dim/P_sf"/>
</dbReference>
<evidence type="ECO:0000256" key="1">
    <source>
        <dbReference type="ARBA" id="ARBA00000085"/>
    </source>
</evidence>
<name>A0A4R8MZ68_LEPME</name>
<feature type="transmembrane region" description="Helical" evidence="9">
    <location>
        <begin position="67"/>
        <end position="91"/>
    </location>
</feature>
<keyword evidence="6" id="KW-0418">Kinase</keyword>
<dbReference type="InterPro" id="IPR003661">
    <property type="entry name" value="HisK_dim/P_dom"/>
</dbReference>
<feature type="transmembrane region" description="Helical" evidence="9">
    <location>
        <begin position="183"/>
        <end position="204"/>
    </location>
</feature>
<dbReference type="RefSeq" id="WP_040917285.1">
    <property type="nucleotide sequence ID" value="NZ_SORO01000001.1"/>
</dbReference>
<dbReference type="InterPro" id="IPR000014">
    <property type="entry name" value="PAS"/>
</dbReference>
<feature type="transmembrane region" description="Helical" evidence="9">
    <location>
        <begin position="40"/>
        <end position="61"/>
    </location>
</feature>
<dbReference type="Gene3D" id="3.30.565.10">
    <property type="entry name" value="Histidine kinase-like ATPase, C-terminal domain"/>
    <property type="match status" value="1"/>
</dbReference>
<evidence type="ECO:0000256" key="3">
    <source>
        <dbReference type="ARBA" id="ARBA00022553"/>
    </source>
</evidence>
<keyword evidence="7" id="KW-0067">ATP-binding</keyword>
<dbReference type="PRINTS" id="PR00344">
    <property type="entry name" value="BCTRLSENSOR"/>
</dbReference>
<evidence type="ECO:0000256" key="7">
    <source>
        <dbReference type="ARBA" id="ARBA00022840"/>
    </source>
</evidence>
<feature type="domain" description="Histidine kinase" evidence="10">
    <location>
        <begin position="622"/>
        <end position="828"/>
    </location>
</feature>
<evidence type="ECO:0000256" key="6">
    <source>
        <dbReference type="ARBA" id="ARBA00022777"/>
    </source>
</evidence>
<feature type="transmembrane region" description="Helical" evidence="9">
    <location>
        <begin position="6"/>
        <end position="28"/>
    </location>
</feature>
<dbReference type="SMART" id="SM00387">
    <property type="entry name" value="HATPase_c"/>
    <property type="match status" value="1"/>
</dbReference>
<evidence type="ECO:0000256" key="5">
    <source>
        <dbReference type="ARBA" id="ARBA00022741"/>
    </source>
</evidence>
<feature type="transmembrane region" description="Helical" evidence="9">
    <location>
        <begin position="155"/>
        <end position="177"/>
    </location>
</feature>
<dbReference type="CDD" id="cd00082">
    <property type="entry name" value="HisKA"/>
    <property type="match status" value="1"/>
</dbReference>
<dbReference type="CDD" id="cd00130">
    <property type="entry name" value="PAS"/>
    <property type="match status" value="1"/>
</dbReference>
<protein>
    <recommendedName>
        <fullName evidence="2">histidine kinase</fullName>
        <ecNumber evidence="2">2.7.13.3</ecNumber>
    </recommendedName>
</protein>
<keyword evidence="9" id="KW-0472">Membrane</keyword>
<dbReference type="InterPro" id="IPR003594">
    <property type="entry name" value="HATPase_dom"/>
</dbReference>
<dbReference type="GO" id="GO:0000155">
    <property type="term" value="F:phosphorelay sensor kinase activity"/>
    <property type="evidence" value="ECO:0007669"/>
    <property type="project" value="InterPro"/>
</dbReference>
<keyword evidence="9" id="KW-1133">Transmembrane helix</keyword>
<dbReference type="SMART" id="SM00091">
    <property type="entry name" value="PAS"/>
    <property type="match status" value="2"/>
</dbReference>
<keyword evidence="9" id="KW-0812">Transmembrane</keyword>
<feature type="transmembrane region" description="Helical" evidence="9">
    <location>
        <begin position="122"/>
        <end position="143"/>
    </location>
</feature>
<dbReference type="NCBIfam" id="TIGR00229">
    <property type="entry name" value="sensory_box"/>
    <property type="match status" value="1"/>
</dbReference>
<dbReference type="OrthoDB" id="343834at2"/>
<feature type="domain" description="PAS" evidence="11">
    <location>
        <begin position="352"/>
        <end position="423"/>
    </location>
</feature>
<dbReference type="Proteomes" id="UP000294684">
    <property type="component" value="Unassembled WGS sequence"/>
</dbReference>
<dbReference type="PROSITE" id="PS50112">
    <property type="entry name" value="PAS"/>
    <property type="match status" value="1"/>
</dbReference>
<dbReference type="Gene3D" id="3.30.450.20">
    <property type="entry name" value="PAS domain"/>
    <property type="match status" value="2"/>
</dbReference>
<dbReference type="PROSITE" id="PS50109">
    <property type="entry name" value="HIS_KIN"/>
    <property type="match status" value="1"/>
</dbReference>
<keyword evidence="3" id="KW-0597">Phosphoprotein</keyword>
<dbReference type="EC" id="2.7.13.3" evidence="2"/>
<dbReference type="GO" id="GO:0005524">
    <property type="term" value="F:ATP binding"/>
    <property type="evidence" value="ECO:0007669"/>
    <property type="project" value="UniProtKB-KW"/>
</dbReference>
<evidence type="ECO:0000256" key="2">
    <source>
        <dbReference type="ARBA" id="ARBA00012438"/>
    </source>
</evidence>
<keyword evidence="4" id="KW-0808">Transferase</keyword>
<dbReference type="PANTHER" id="PTHR43065">
    <property type="entry name" value="SENSOR HISTIDINE KINASE"/>
    <property type="match status" value="1"/>
</dbReference>
<evidence type="ECO:0000259" key="11">
    <source>
        <dbReference type="PROSITE" id="PS50112"/>
    </source>
</evidence>
<sequence>MLSLEVNVIFAVTIISVIFNTSLAFIIYFLSKHSKSEVKLVYTAFFLAVLVFRNFALYLFGEENEKIFFFFSESCSIFGSYLLIAAIAPVATKKIKPTYLYFISIFVYLLFVTLLLTEISFFWIAFPSSLFNAGVLVIFGVIVYELNTYPKAFRIFFLTTCLIIALQRLAFPYLFSLEWYRPLGYIINTLFMFLFGVGCIIFNFNIQTKKLNLSLEELELLQKTIKDVNVRLLIMYNQLPAIIYNIEFLPEPRTSYISPKMEEITGYGLNFFYENPDFFKEIVIPEDQHKIAELFAGHSPVILRMIHANGSLIWTEHYVNVSFDILGIEKRIDVVALDITKSKKTEISLLQEKNLNNTVFDNAANLILLTDAKGLIESINSAAETILGIQKIDVLGKYIQDVILLPEDREYLKDVLDDVNEIQNIAESLILRCVTTTNQILFLEWRLGIIRDNRSEPSKIIWIGIDQTSKRAAEIELKELNKSLEEKVKARTKELQSSNFELNSALFALREAQQKLIQSEKMVSLGQLVSGLAHEINNPIGMIKSSVETLISEWEEERIQEKTLRISELIKLILDTDPSGLRIITGLSNRQARISLIDSFRKHELPFSEELAELFVDSGIRNVSHPIISKIKSTIQNKEDFQILRRILLVKQSSEHILYSVKRLSKITYTLKNFAGLQSNLELSDYSLTDTIHSAVSLYKEYFLRDINLVLNLEYSGNVRCIQGDLVQLWSQIIWNSIQAVASKGTIQIRSFKKSETVVVEIEDSGVGVSPENQTKVFMPFFSTKTTGDGLGLGLYLVKEIANRHNANVEFESNPGRTVFKVIFPLTT</sequence>
<dbReference type="Pfam" id="PF13426">
    <property type="entry name" value="PAS_9"/>
    <property type="match status" value="1"/>
</dbReference>
<keyword evidence="8" id="KW-0902">Two-component regulatory system</keyword>
<dbReference type="Pfam" id="PF08447">
    <property type="entry name" value="PAS_3"/>
    <property type="match status" value="1"/>
</dbReference>
<keyword evidence="13" id="KW-1185">Reference proteome</keyword>
<dbReference type="STRING" id="1193051.LEP1GSC017_2630"/>
<dbReference type="InterPro" id="IPR004358">
    <property type="entry name" value="Sig_transdc_His_kin-like_C"/>
</dbReference>
<evidence type="ECO:0000256" key="9">
    <source>
        <dbReference type="SAM" id="Phobius"/>
    </source>
</evidence>
<comment type="caution">
    <text evidence="12">The sequence shown here is derived from an EMBL/GenBank/DDBJ whole genome shotgun (WGS) entry which is preliminary data.</text>
</comment>
<organism evidence="12 13">
    <name type="scientific">Leptospira meyeri</name>
    <dbReference type="NCBI Taxonomy" id="29508"/>
    <lineage>
        <taxon>Bacteria</taxon>
        <taxon>Pseudomonadati</taxon>
        <taxon>Spirochaetota</taxon>
        <taxon>Spirochaetia</taxon>
        <taxon>Leptospirales</taxon>
        <taxon>Leptospiraceae</taxon>
        <taxon>Leptospira</taxon>
    </lineage>
</organism>
<dbReference type="GeneID" id="79826648"/>
<dbReference type="Pfam" id="PF02518">
    <property type="entry name" value="HATPase_c"/>
    <property type="match status" value="1"/>
</dbReference>
<dbReference type="SUPFAM" id="SSF47384">
    <property type="entry name" value="Homodimeric domain of signal transducing histidine kinase"/>
    <property type="match status" value="1"/>
</dbReference>